<keyword evidence="2" id="KW-1185">Reference proteome</keyword>
<dbReference type="RefSeq" id="WP_093199223.1">
    <property type="nucleotide sequence ID" value="NZ_FNGS01000002.1"/>
</dbReference>
<organism evidence="1 2">
    <name type="scientific">Siphonobacter aquaeclarae</name>
    <dbReference type="NCBI Taxonomy" id="563176"/>
    <lineage>
        <taxon>Bacteria</taxon>
        <taxon>Pseudomonadati</taxon>
        <taxon>Bacteroidota</taxon>
        <taxon>Cytophagia</taxon>
        <taxon>Cytophagales</taxon>
        <taxon>Cytophagaceae</taxon>
        <taxon>Siphonobacter</taxon>
    </lineage>
</organism>
<dbReference type="AlphaFoldDB" id="A0A1G9L700"/>
<evidence type="ECO:0000313" key="1">
    <source>
        <dbReference type="EMBL" id="SDL57345.1"/>
    </source>
</evidence>
<dbReference type="EMBL" id="FNGS01000002">
    <property type="protein sequence ID" value="SDL57345.1"/>
    <property type="molecule type" value="Genomic_DNA"/>
</dbReference>
<protein>
    <submittedName>
        <fullName evidence="1">Uncharacterized protein</fullName>
    </submittedName>
</protein>
<reference evidence="1 2" key="1">
    <citation type="submission" date="2016-10" db="EMBL/GenBank/DDBJ databases">
        <authorList>
            <person name="de Groot N.N."/>
        </authorList>
    </citation>
    <scope>NUCLEOTIDE SEQUENCE [LARGE SCALE GENOMIC DNA]</scope>
    <source>
        <strain evidence="1 2">DSM 21668</strain>
    </source>
</reference>
<proteinExistence type="predicted"/>
<evidence type="ECO:0000313" key="2">
    <source>
        <dbReference type="Proteomes" id="UP000198901"/>
    </source>
</evidence>
<dbReference type="Proteomes" id="UP000198901">
    <property type="component" value="Unassembled WGS sequence"/>
</dbReference>
<dbReference type="STRING" id="563176.SAMN04488090_1279"/>
<gene>
    <name evidence="1" type="ORF">SAMN04488090_1279</name>
</gene>
<dbReference type="OrthoDB" id="5344363at2"/>
<sequence length="90" mass="10373">METFETLAQGYVDLLRQSIGQKVILDYFNEYREYKSSPSPLKRIAKSEEGEFVETALGVRIPLNRIIALNGVYFPGYEDYEEVLSARCSR</sequence>
<accession>A0A1G9L700</accession>
<name>A0A1G9L700_9BACT</name>